<feature type="region of interest" description="Disordered" evidence="1">
    <location>
        <begin position="80"/>
        <end position="107"/>
    </location>
</feature>
<dbReference type="Proteomes" id="UP000077069">
    <property type="component" value="Unassembled WGS sequence"/>
</dbReference>
<dbReference type="AlphaFoldDB" id="A0A177CEL1"/>
<dbReference type="GeneID" id="28771057"/>
<evidence type="ECO:0000313" key="2">
    <source>
        <dbReference type="EMBL" id="OAG05207.1"/>
    </source>
</evidence>
<dbReference type="EMBL" id="KV441553">
    <property type="protein sequence ID" value="OAG05207.1"/>
    <property type="molecule type" value="Genomic_DNA"/>
</dbReference>
<sequence length="268" mass="29986">MALCVRYNRSAVDPWIGAPLRIDLSISLCRRPAPSFHHAIQPQVHHHPRAQEAPSPCSKNGWIVHPPRFPRGYHTHTAKHLHSHRSYASHPSTPKARSIPQPGRGRRRWSICRHPAANRPCTTRSKQFSGAALSASQTASRFLPLRLLCRPHMTALPACTYTTYTYMHMSIAAQRSSCDEVEHHSPSNLLTCKLLQGVVIAIAVPVVLGRFLKERLDRSRLRCVGRPPLSVELGVLSLQPLLYALQRGFPAKTHDGEWPGGRYGDLDN</sequence>
<keyword evidence="3" id="KW-1185">Reference proteome</keyword>
<evidence type="ECO:0000313" key="3">
    <source>
        <dbReference type="Proteomes" id="UP000077069"/>
    </source>
</evidence>
<name>A0A177CEL1_9PLEO</name>
<proteinExistence type="predicted"/>
<gene>
    <name evidence="2" type="ORF">CC84DRAFT_832303</name>
</gene>
<reference evidence="2 3" key="1">
    <citation type="submission" date="2016-05" db="EMBL/GenBank/DDBJ databases">
        <title>Comparative analysis of secretome profiles of manganese(II)-oxidizing ascomycete fungi.</title>
        <authorList>
            <consortium name="DOE Joint Genome Institute"/>
            <person name="Zeiner C.A."/>
            <person name="Purvine S.O."/>
            <person name="Zink E.M."/>
            <person name="Wu S."/>
            <person name="Pasa-Tolic L."/>
            <person name="Chaput D.L."/>
            <person name="Haridas S."/>
            <person name="Grigoriev I.V."/>
            <person name="Santelli C.M."/>
            <person name="Hansel C.M."/>
        </authorList>
    </citation>
    <scope>NUCLEOTIDE SEQUENCE [LARGE SCALE GENOMIC DNA]</scope>
    <source>
        <strain evidence="2 3">AP3s5-JAC2a</strain>
    </source>
</reference>
<accession>A0A177CEL1</accession>
<dbReference type="InParanoid" id="A0A177CEL1"/>
<organism evidence="2 3">
    <name type="scientific">Paraphaeosphaeria sporulosa</name>
    <dbReference type="NCBI Taxonomy" id="1460663"/>
    <lineage>
        <taxon>Eukaryota</taxon>
        <taxon>Fungi</taxon>
        <taxon>Dikarya</taxon>
        <taxon>Ascomycota</taxon>
        <taxon>Pezizomycotina</taxon>
        <taxon>Dothideomycetes</taxon>
        <taxon>Pleosporomycetidae</taxon>
        <taxon>Pleosporales</taxon>
        <taxon>Massarineae</taxon>
        <taxon>Didymosphaeriaceae</taxon>
        <taxon>Paraphaeosphaeria</taxon>
    </lineage>
</organism>
<protein>
    <submittedName>
        <fullName evidence="2">Uncharacterized protein</fullName>
    </submittedName>
</protein>
<dbReference type="OrthoDB" id="10616407at2759"/>
<evidence type="ECO:0000256" key="1">
    <source>
        <dbReference type="SAM" id="MobiDB-lite"/>
    </source>
</evidence>
<dbReference type="RefSeq" id="XP_018035572.1">
    <property type="nucleotide sequence ID" value="XM_018187571.1"/>
</dbReference>